<evidence type="ECO:0000313" key="12">
    <source>
        <dbReference type="Proteomes" id="UP000264330"/>
    </source>
</evidence>
<dbReference type="EMBL" id="DPMF01000060">
    <property type="protein sequence ID" value="HCV79951.1"/>
    <property type="molecule type" value="Genomic_DNA"/>
</dbReference>
<evidence type="ECO:0000256" key="3">
    <source>
        <dbReference type="ARBA" id="ARBA00022553"/>
    </source>
</evidence>
<dbReference type="Gene3D" id="3.30.565.10">
    <property type="entry name" value="Histidine kinase-like ATPase, C-terminal domain"/>
    <property type="match status" value="1"/>
</dbReference>
<keyword evidence="3" id="KW-0597">Phosphoprotein</keyword>
<dbReference type="GO" id="GO:0005524">
    <property type="term" value="F:ATP binding"/>
    <property type="evidence" value="ECO:0007669"/>
    <property type="project" value="UniProtKB-KW"/>
</dbReference>
<feature type="transmembrane region" description="Helical" evidence="9">
    <location>
        <begin position="144"/>
        <end position="164"/>
    </location>
</feature>
<dbReference type="EC" id="2.7.13.3" evidence="2"/>
<reference evidence="11 12" key="1">
    <citation type="journal article" date="2018" name="Nat. Biotechnol.">
        <title>A standardized bacterial taxonomy based on genome phylogeny substantially revises the tree of life.</title>
        <authorList>
            <person name="Parks D.H."/>
            <person name="Chuvochina M."/>
            <person name="Waite D.W."/>
            <person name="Rinke C."/>
            <person name="Skarshewski A."/>
            <person name="Chaumeil P.A."/>
            <person name="Hugenholtz P."/>
        </authorList>
    </citation>
    <scope>NUCLEOTIDE SEQUENCE [LARGE SCALE GENOMIC DNA]</scope>
    <source>
        <strain evidence="11">UBA9359</strain>
    </source>
</reference>
<dbReference type="SMART" id="SM00387">
    <property type="entry name" value="HATPase_c"/>
    <property type="match status" value="1"/>
</dbReference>
<dbReference type="GO" id="GO:0000155">
    <property type="term" value="F:phosphorelay sensor kinase activity"/>
    <property type="evidence" value="ECO:0007669"/>
    <property type="project" value="InterPro"/>
</dbReference>
<dbReference type="AlphaFoldDB" id="A0A3D5IVU0"/>
<dbReference type="Proteomes" id="UP000264330">
    <property type="component" value="Unassembled WGS sequence"/>
</dbReference>
<dbReference type="SUPFAM" id="SSF47384">
    <property type="entry name" value="Homodimeric domain of signal transducing histidine kinase"/>
    <property type="match status" value="1"/>
</dbReference>
<dbReference type="InterPro" id="IPR003594">
    <property type="entry name" value="HATPase_dom"/>
</dbReference>
<dbReference type="RefSeq" id="WP_272957188.1">
    <property type="nucleotide sequence ID" value="NZ_CAJXAW010000004.1"/>
</dbReference>
<sequence length="387" mass="44539">MNFSDERKYNRWFIMFAGLAVIVLVLWNTTIFFNRLKDEERTKMSIWAEALLELDRADSNENLSPLILNVLNSNTSIPTLQTDEEGTIVSSHFIDPEKIDTPEKAENYLNRLKAENEPIIMHLDRFRTHKVYYGNSPVLNSLKYYPLGLVTIGFLIIGVIYFFYTTTKNSEQNKLWAGMAKETAHQIGTPLSSLIGWTEILKQEKVNDAYIVEMEKDIQRLQTITERFSKIGSAPLLEETDLVEATRQSYQYLQSRSSKLIDFNLQVPREKIIVNLNTQLFSWTIENLVKNAIDAMRGKGKITIEIRQNDKQVFVYVHDTGKGIDKNRFKIIFEPGQTTKKRGWGLGLSLAKRIVEEYHDGRIRVAKSEIGEGTTFEIMLKKSSVPA</sequence>
<name>A0A3D5IVU0_9FLAO</name>
<evidence type="ECO:0000256" key="1">
    <source>
        <dbReference type="ARBA" id="ARBA00000085"/>
    </source>
</evidence>
<keyword evidence="9" id="KW-0812">Transmembrane</keyword>
<proteinExistence type="predicted"/>
<feature type="domain" description="Histidine kinase" evidence="10">
    <location>
        <begin position="182"/>
        <end position="384"/>
    </location>
</feature>
<evidence type="ECO:0000256" key="5">
    <source>
        <dbReference type="ARBA" id="ARBA00022741"/>
    </source>
</evidence>
<evidence type="ECO:0000256" key="8">
    <source>
        <dbReference type="ARBA" id="ARBA00023012"/>
    </source>
</evidence>
<dbReference type="PANTHER" id="PTHR43065">
    <property type="entry name" value="SENSOR HISTIDINE KINASE"/>
    <property type="match status" value="1"/>
</dbReference>
<dbReference type="PANTHER" id="PTHR43065:SF46">
    <property type="entry name" value="C4-DICARBOXYLATE TRANSPORT SENSOR PROTEIN DCTB"/>
    <property type="match status" value="1"/>
</dbReference>
<gene>
    <name evidence="11" type="ORF">DGQ38_02770</name>
</gene>
<evidence type="ECO:0000313" key="11">
    <source>
        <dbReference type="EMBL" id="HCV79951.1"/>
    </source>
</evidence>
<dbReference type="PROSITE" id="PS50109">
    <property type="entry name" value="HIS_KIN"/>
    <property type="match status" value="1"/>
</dbReference>
<dbReference type="InterPro" id="IPR036097">
    <property type="entry name" value="HisK_dim/P_sf"/>
</dbReference>
<keyword evidence="8" id="KW-0902">Two-component regulatory system</keyword>
<keyword evidence="5" id="KW-0547">Nucleotide-binding</keyword>
<dbReference type="PRINTS" id="PR00344">
    <property type="entry name" value="BCTRLSENSOR"/>
</dbReference>
<keyword evidence="6 11" id="KW-0418">Kinase</keyword>
<dbReference type="Pfam" id="PF02518">
    <property type="entry name" value="HATPase_c"/>
    <property type="match status" value="1"/>
</dbReference>
<keyword evidence="9" id="KW-1133">Transmembrane helix</keyword>
<dbReference type="InterPro" id="IPR003661">
    <property type="entry name" value="HisK_dim/P_dom"/>
</dbReference>
<evidence type="ECO:0000256" key="7">
    <source>
        <dbReference type="ARBA" id="ARBA00022840"/>
    </source>
</evidence>
<keyword evidence="7" id="KW-0067">ATP-binding</keyword>
<evidence type="ECO:0000259" key="10">
    <source>
        <dbReference type="PROSITE" id="PS50109"/>
    </source>
</evidence>
<feature type="transmembrane region" description="Helical" evidence="9">
    <location>
        <begin position="12"/>
        <end position="34"/>
    </location>
</feature>
<dbReference type="Pfam" id="PF00512">
    <property type="entry name" value="HisKA"/>
    <property type="match status" value="1"/>
</dbReference>
<evidence type="ECO:0000256" key="4">
    <source>
        <dbReference type="ARBA" id="ARBA00022679"/>
    </source>
</evidence>
<keyword evidence="4" id="KW-0808">Transferase</keyword>
<dbReference type="SUPFAM" id="SSF55874">
    <property type="entry name" value="ATPase domain of HSP90 chaperone/DNA topoisomerase II/histidine kinase"/>
    <property type="match status" value="1"/>
</dbReference>
<dbReference type="CDD" id="cd00082">
    <property type="entry name" value="HisKA"/>
    <property type="match status" value="1"/>
</dbReference>
<dbReference type="InterPro" id="IPR005467">
    <property type="entry name" value="His_kinase_dom"/>
</dbReference>
<keyword evidence="9" id="KW-0472">Membrane</keyword>
<comment type="caution">
    <text evidence="11">The sequence shown here is derived from an EMBL/GenBank/DDBJ whole genome shotgun (WGS) entry which is preliminary data.</text>
</comment>
<organism evidence="11 12">
    <name type="scientific">Zunongwangia profunda</name>
    <dbReference type="NCBI Taxonomy" id="398743"/>
    <lineage>
        <taxon>Bacteria</taxon>
        <taxon>Pseudomonadati</taxon>
        <taxon>Bacteroidota</taxon>
        <taxon>Flavobacteriia</taxon>
        <taxon>Flavobacteriales</taxon>
        <taxon>Flavobacteriaceae</taxon>
        <taxon>Zunongwangia</taxon>
    </lineage>
</organism>
<dbReference type="SMART" id="SM00388">
    <property type="entry name" value="HisKA"/>
    <property type="match status" value="1"/>
</dbReference>
<evidence type="ECO:0000256" key="9">
    <source>
        <dbReference type="SAM" id="Phobius"/>
    </source>
</evidence>
<dbReference type="InterPro" id="IPR036890">
    <property type="entry name" value="HATPase_C_sf"/>
</dbReference>
<comment type="catalytic activity">
    <reaction evidence="1">
        <text>ATP + protein L-histidine = ADP + protein N-phospho-L-histidine.</text>
        <dbReference type="EC" id="2.7.13.3"/>
    </reaction>
</comment>
<evidence type="ECO:0000256" key="6">
    <source>
        <dbReference type="ARBA" id="ARBA00022777"/>
    </source>
</evidence>
<evidence type="ECO:0000256" key="2">
    <source>
        <dbReference type="ARBA" id="ARBA00012438"/>
    </source>
</evidence>
<dbReference type="Gene3D" id="1.10.287.130">
    <property type="match status" value="1"/>
</dbReference>
<accession>A0A3D5IVU0</accession>
<protein>
    <recommendedName>
        <fullName evidence="2">histidine kinase</fullName>
        <ecNumber evidence="2">2.7.13.3</ecNumber>
    </recommendedName>
</protein>
<dbReference type="InterPro" id="IPR004358">
    <property type="entry name" value="Sig_transdc_His_kin-like_C"/>
</dbReference>